<dbReference type="Pfam" id="PF13250">
    <property type="entry name" value="SNIPE"/>
    <property type="match status" value="1"/>
</dbReference>
<dbReference type="EMBL" id="CP089984">
    <property type="protein sequence ID" value="WXB17691.1"/>
    <property type="molecule type" value="Genomic_DNA"/>
</dbReference>
<feature type="domain" description="Bacteriophage T5 Orf172 DNA-binding" evidence="2">
    <location>
        <begin position="369"/>
        <end position="452"/>
    </location>
</feature>
<dbReference type="SMART" id="SM00974">
    <property type="entry name" value="T5orf172"/>
    <property type="match status" value="1"/>
</dbReference>
<reference evidence="3 4" key="1">
    <citation type="submission" date="2021-12" db="EMBL/GenBank/DDBJ databases">
        <title>Discovery of the Pendulisporaceae a myxobacterial family with distinct sporulation behavior and unique specialized metabolism.</title>
        <authorList>
            <person name="Garcia R."/>
            <person name="Popoff A."/>
            <person name="Bader C.D."/>
            <person name="Loehr J."/>
            <person name="Walesch S."/>
            <person name="Walt C."/>
            <person name="Boldt J."/>
            <person name="Bunk B."/>
            <person name="Haeckl F.J.F.P.J."/>
            <person name="Gunesch A.P."/>
            <person name="Birkelbach J."/>
            <person name="Nuebel U."/>
            <person name="Pietschmann T."/>
            <person name="Bach T."/>
            <person name="Mueller R."/>
        </authorList>
    </citation>
    <scope>NUCLEOTIDE SEQUENCE [LARGE SCALE GENOMIC DNA]</scope>
    <source>
        <strain evidence="3 4">MSr11954</strain>
    </source>
</reference>
<keyword evidence="4" id="KW-1185">Reference proteome</keyword>
<dbReference type="Pfam" id="PF10544">
    <property type="entry name" value="T5orf172"/>
    <property type="match status" value="1"/>
</dbReference>
<proteinExistence type="predicted"/>
<evidence type="ECO:0000259" key="2">
    <source>
        <dbReference type="SMART" id="SM00974"/>
    </source>
</evidence>
<dbReference type="RefSeq" id="WP_394827332.1">
    <property type="nucleotide sequence ID" value="NZ_CP089984.1"/>
</dbReference>
<feature type="coiled-coil region" evidence="1">
    <location>
        <begin position="264"/>
        <end position="352"/>
    </location>
</feature>
<evidence type="ECO:0000313" key="4">
    <source>
        <dbReference type="Proteomes" id="UP001370348"/>
    </source>
</evidence>
<sequence>MTIVWVSLFVLALLVIAVLAWVLHRTNRELRTAEARAAHEAWQKNGLAHRVQELSKYQAIIDVDVYVAQARTTVAGMTKEAEASALAMTQQAHLESNRIISEANGKAHEIAGEAMAAVQKAKGLEQTVRAMQNVIDGYGERYVLPSSGLLDELAGQYGFAEAGKKLKEARERTKAMVKRGQAAECDYVETNRRATAVAFVLDAFNGKVDSVLADVGDGDFGTLRQKILDAYTLVNHHGTAFRNARIAGGYLEARLEELKWAVAVVELKAREREEQRAIREKMREEEKAQRDYERALKDAQKEEDVLRKAMEKARLEVAKAGVEQKALYEQRLRELSEKLRTAEEKNQRALSMAQQTKSGHVYIISNEGSFGQHVFKIGMTRRLEPMDRVRELGDASVPFEFDVHAMIRSDDAPALENALHRVFVQYQVNKVNARKEFFRVALADVRREIERLGIHCTWTMTAACREFRETQALERSLASDPGRAHAWISQNIREHARSMAEAPLVEAEA</sequence>
<name>A0ABZ2M381_9BACT</name>
<evidence type="ECO:0000313" key="3">
    <source>
        <dbReference type="EMBL" id="WXB17691.1"/>
    </source>
</evidence>
<keyword evidence="1" id="KW-0175">Coiled coil</keyword>
<gene>
    <name evidence="3" type="ORF">LZC94_10560</name>
</gene>
<evidence type="ECO:0000256" key="1">
    <source>
        <dbReference type="SAM" id="Coils"/>
    </source>
</evidence>
<dbReference type="InterPro" id="IPR018306">
    <property type="entry name" value="Phage_T5_Orf172_DNA-bd"/>
</dbReference>
<protein>
    <submittedName>
        <fullName evidence="3">DUF4041 domain-containing protein</fullName>
    </submittedName>
</protein>
<accession>A0ABZ2M381</accession>
<organism evidence="3 4">
    <name type="scientific">Pendulispora albinea</name>
    <dbReference type="NCBI Taxonomy" id="2741071"/>
    <lineage>
        <taxon>Bacteria</taxon>
        <taxon>Pseudomonadati</taxon>
        <taxon>Myxococcota</taxon>
        <taxon>Myxococcia</taxon>
        <taxon>Myxococcales</taxon>
        <taxon>Sorangiineae</taxon>
        <taxon>Pendulisporaceae</taxon>
        <taxon>Pendulispora</taxon>
    </lineage>
</organism>
<dbReference type="InterPro" id="IPR025280">
    <property type="entry name" value="SNIPE"/>
</dbReference>
<dbReference type="Proteomes" id="UP001370348">
    <property type="component" value="Chromosome"/>
</dbReference>